<comment type="similarity">
    <text evidence="1">Belongs to the peptidase C1 family.</text>
</comment>
<keyword evidence="4" id="KW-1185">Reference proteome</keyword>
<reference evidence="3 4" key="1">
    <citation type="submission" date="2006-10" db="EMBL/GenBank/DDBJ databases">
        <title>Complete sequence of Syntrophobacter fumaroxidans MPOB.</title>
        <authorList>
            <consortium name="US DOE Joint Genome Institute"/>
            <person name="Copeland A."/>
            <person name="Lucas S."/>
            <person name="Lapidus A."/>
            <person name="Barry K."/>
            <person name="Detter J.C."/>
            <person name="Glavina del Rio T."/>
            <person name="Hammon N."/>
            <person name="Israni S."/>
            <person name="Pitluck S."/>
            <person name="Goltsman E.G."/>
            <person name="Martinez M."/>
            <person name="Schmutz J."/>
            <person name="Larimer F."/>
            <person name="Land M."/>
            <person name="Hauser L."/>
            <person name="Kyrpides N."/>
            <person name="Kim E."/>
            <person name="Boone D.R."/>
            <person name="Brockman F."/>
            <person name="Culley D."/>
            <person name="Ferry J."/>
            <person name="Gunsalus R."/>
            <person name="McInerney M.J."/>
            <person name="Morrison M."/>
            <person name="Plugge C."/>
            <person name="Rohlin L."/>
            <person name="Scholten J."/>
            <person name="Sieber J."/>
            <person name="Stams A.J.M."/>
            <person name="Worm P."/>
            <person name="Henstra A.M."/>
            <person name="Richardson P."/>
        </authorList>
    </citation>
    <scope>NUCLEOTIDE SEQUENCE [LARGE SCALE GENOMIC DNA]</scope>
    <source>
        <strain evidence="4">DSM 10017 / MPOB</strain>
    </source>
</reference>
<dbReference type="RefSeq" id="WP_011697096.1">
    <property type="nucleotide sequence ID" value="NC_008554.1"/>
</dbReference>
<name>A0LES1_SYNFM</name>
<dbReference type="Proteomes" id="UP000001784">
    <property type="component" value="Chromosome"/>
</dbReference>
<sequence precursor="true">MRSPGKYAAWRILCTVSLVVVIGVFFAVSPGVSQAQQLRQAPLNPDFLKYREQLGQGRSPLRVTGEGHALGYIPPPIDLSYAKNLPDADSRAAAVEAVTYPATYDLRTQHRVTSVRDQGDCGSCWAFATYASVESKLKGASGTGPSTNYSEQHLNATHGFDWAECDGGNDFISMAYLGRWSGPVNEADVPYPYAVDETAAVVRKHIQDVDQIKDRANYTDNNRIKAAVTNHGALYISFKWLDTRYNAAKYAYWNNGTSGEGHAVAIIGWNDNYSRTNFKKAGTALPGGNGAFLVKNSWGTTWGNKGYFWMSYYDKSLQTGTSFRGIQATSNYKRSYQYDPLGWVTSLGVDTTVLWGANIFTARSDAPAIKAVSFYTGAPNTKVTIYVRKNVSATNPKSGTQVGAAVTKTIPTMGYHTVVFSTPKAVTAGKKFSVLIKFNTPGFKYPLPVELAAADYSSGATASANQSFYSTDGVAWTDITTYDSTCNVCIKAFGRAS</sequence>
<dbReference type="GO" id="GO:0008234">
    <property type="term" value="F:cysteine-type peptidase activity"/>
    <property type="evidence" value="ECO:0007669"/>
    <property type="project" value="InterPro"/>
</dbReference>
<dbReference type="EMBL" id="CP000478">
    <property type="protein sequence ID" value="ABK15923.1"/>
    <property type="molecule type" value="Genomic_DNA"/>
</dbReference>
<proteinExistence type="inferred from homology"/>
<dbReference type="AlphaFoldDB" id="A0LES1"/>
<dbReference type="InterPro" id="IPR040528">
    <property type="entry name" value="Lectin-like"/>
</dbReference>
<feature type="domain" description="Peptidase C1A papain C-terminal" evidence="2">
    <location>
        <begin position="100"/>
        <end position="329"/>
    </location>
</feature>
<dbReference type="OrthoDB" id="5318987at2"/>
<dbReference type="Pfam" id="PF00112">
    <property type="entry name" value="Peptidase_C1"/>
    <property type="match status" value="1"/>
</dbReference>
<dbReference type="InterPro" id="IPR000668">
    <property type="entry name" value="Peptidase_C1A_C"/>
</dbReference>
<dbReference type="PROSITE" id="PS00139">
    <property type="entry name" value="THIOL_PROTEASE_CYS"/>
    <property type="match status" value="1"/>
</dbReference>
<dbReference type="InterPro" id="IPR013128">
    <property type="entry name" value="Peptidase_C1A"/>
</dbReference>
<accession>A0LES1</accession>
<dbReference type="PANTHER" id="PTHR12411">
    <property type="entry name" value="CYSTEINE PROTEASE FAMILY C1-RELATED"/>
    <property type="match status" value="1"/>
</dbReference>
<dbReference type="KEGG" id="sfu:Sfum_0222"/>
<dbReference type="InParanoid" id="A0LES1"/>
<dbReference type="InterPro" id="IPR038765">
    <property type="entry name" value="Papain-like_cys_pep_sf"/>
</dbReference>
<protein>
    <submittedName>
        <fullName evidence="3">Peptidase C1A, papain</fullName>
    </submittedName>
</protein>
<dbReference type="HOGENOM" id="CLU_021680_0_1_7"/>
<dbReference type="eggNOG" id="COG4870">
    <property type="taxonomic scope" value="Bacteria"/>
</dbReference>
<gene>
    <name evidence="3" type="ordered locus">Sfum_0222</name>
</gene>
<dbReference type="Gene3D" id="3.90.70.10">
    <property type="entry name" value="Cysteine proteinases"/>
    <property type="match status" value="1"/>
</dbReference>
<dbReference type="SUPFAM" id="SSF54001">
    <property type="entry name" value="Cysteine proteinases"/>
    <property type="match status" value="1"/>
</dbReference>
<evidence type="ECO:0000259" key="2">
    <source>
        <dbReference type="SMART" id="SM00645"/>
    </source>
</evidence>
<evidence type="ECO:0000313" key="4">
    <source>
        <dbReference type="Proteomes" id="UP000001784"/>
    </source>
</evidence>
<dbReference type="SMART" id="SM00645">
    <property type="entry name" value="Pept_C1"/>
    <property type="match status" value="1"/>
</dbReference>
<dbReference type="InterPro" id="IPR000169">
    <property type="entry name" value="Pept_cys_AS"/>
</dbReference>
<dbReference type="GO" id="GO:0006508">
    <property type="term" value="P:proteolysis"/>
    <property type="evidence" value="ECO:0007669"/>
    <property type="project" value="InterPro"/>
</dbReference>
<evidence type="ECO:0000313" key="3">
    <source>
        <dbReference type="EMBL" id="ABK15923.1"/>
    </source>
</evidence>
<dbReference type="STRING" id="335543.Sfum_0222"/>
<organism evidence="3 4">
    <name type="scientific">Syntrophobacter fumaroxidans (strain DSM 10017 / MPOB)</name>
    <dbReference type="NCBI Taxonomy" id="335543"/>
    <lineage>
        <taxon>Bacteria</taxon>
        <taxon>Pseudomonadati</taxon>
        <taxon>Thermodesulfobacteriota</taxon>
        <taxon>Syntrophobacteria</taxon>
        <taxon>Syntrophobacterales</taxon>
        <taxon>Syntrophobacteraceae</taxon>
        <taxon>Syntrophobacter</taxon>
    </lineage>
</organism>
<dbReference type="Pfam" id="PF18560">
    <property type="entry name" value="Lectin_like"/>
    <property type="match status" value="1"/>
</dbReference>
<dbReference type="PRINTS" id="PR00705">
    <property type="entry name" value="PAPAIN"/>
</dbReference>
<evidence type="ECO:0000256" key="1">
    <source>
        <dbReference type="ARBA" id="ARBA00008455"/>
    </source>
</evidence>
<dbReference type="CDD" id="cd02619">
    <property type="entry name" value="Peptidase_C1"/>
    <property type="match status" value="1"/>
</dbReference>